<feature type="region of interest" description="Disordered" evidence="1">
    <location>
        <begin position="87"/>
        <end position="117"/>
    </location>
</feature>
<keyword evidence="3" id="KW-1185">Reference proteome</keyword>
<sequence>MKQKLKLQKHSSNRLNIKIHGLRSIIRRVTSSVHNSFNRTPRCTSSTTTYVLPAGTGNEELQLKMHGKMKILAEVRAYEYLQNRGSEHGNSAAMTGDQQARPATTNCRAPSPMQRSTDTTAMQQMISDWDICYPPLIR</sequence>
<dbReference type="VEuPathDB" id="TriTrypDB:BSAL_90970"/>
<gene>
    <name evidence="2" type="ORF">BSAL_90970</name>
</gene>
<evidence type="ECO:0000313" key="3">
    <source>
        <dbReference type="Proteomes" id="UP000051952"/>
    </source>
</evidence>
<evidence type="ECO:0000256" key="1">
    <source>
        <dbReference type="SAM" id="MobiDB-lite"/>
    </source>
</evidence>
<name>A0A0S4JAC7_BODSA</name>
<feature type="compositionally biased region" description="Polar residues" evidence="1">
    <location>
        <begin position="88"/>
        <end position="117"/>
    </location>
</feature>
<organism evidence="2 3">
    <name type="scientific">Bodo saltans</name>
    <name type="common">Flagellated protozoan</name>
    <dbReference type="NCBI Taxonomy" id="75058"/>
    <lineage>
        <taxon>Eukaryota</taxon>
        <taxon>Discoba</taxon>
        <taxon>Euglenozoa</taxon>
        <taxon>Kinetoplastea</taxon>
        <taxon>Metakinetoplastina</taxon>
        <taxon>Eubodonida</taxon>
        <taxon>Bodonidae</taxon>
        <taxon>Bodo</taxon>
    </lineage>
</organism>
<reference evidence="3" key="1">
    <citation type="submission" date="2015-09" db="EMBL/GenBank/DDBJ databases">
        <authorList>
            <consortium name="Pathogen Informatics"/>
        </authorList>
    </citation>
    <scope>NUCLEOTIDE SEQUENCE [LARGE SCALE GENOMIC DNA]</scope>
    <source>
        <strain evidence="3">Lake Konstanz</strain>
    </source>
</reference>
<protein>
    <submittedName>
        <fullName evidence="2">Uncharacterized protein</fullName>
    </submittedName>
</protein>
<evidence type="ECO:0000313" key="2">
    <source>
        <dbReference type="EMBL" id="CUG85887.1"/>
    </source>
</evidence>
<proteinExistence type="predicted"/>
<dbReference type="AlphaFoldDB" id="A0A0S4JAC7"/>
<dbReference type="EMBL" id="CYKH01001208">
    <property type="protein sequence ID" value="CUG85887.1"/>
    <property type="molecule type" value="Genomic_DNA"/>
</dbReference>
<dbReference type="Proteomes" id="UP000051952">
    <property type="component" value="Unassembled WGS sequence"/>
</dbReference>
<accession>A0A0S4JAC7</accession>